<sequence>MLRASVVIERERRARLQLARRRALLMIVAIAVIVTAGWLIVSHQHSTAVAEARELRDLRAAELTTTHDQLSEDLDTARSVLASSVGIAEVGRLSDGLSVQVDSMSTYEILYAEPFKNPSDSDVDALRRQAELLTRYVNNIEEGRPGLVEATTALEEALGAPGVS</sequence>
<dbReference type="AlphaFoldDB" id="A0A853EWD1"/>
<dbReference type="EMBL" id="JACBYE010000042">
    <property type="protein sequence ID" value="NYS94730.1"/>
    <property type="molecule type" value="Genomic_DNA"/>
</dbReference>
<proteinExistence type="predicted"/>
<feature type="transmembrane region" description="Helical" evidence="1">
    <location>
        <begin position="21"/>
        <end position="41"/>
    </location>
</feature>
<comment type="caution">
    <text evidence="2">The sequence shown here is derived from an EMBL/GenBank/DDBJ whole genome shotgun (WGS) entry which is preliminary data.</text>
</comment>
<organism evidence="2 3">
    <name type="scientific">Sanguibacter inulinus</name>
    <dbReference type="NCBI Taxonomy" id="60922"/>
    <lineage>
        <taxon>Bacteria</taxon>
        <taxon>Bacillati</taxon>
        <taxon>Actinomycetota</taxon>
        <taxon>Actinomycetes</taxon>
        <taxon>Micrococcales</taxon>
        <taxon>Sanguibacteraceae</taxon>
        <taxon>Sanguibacter</taxon>
    </lineage>
</organism>
<reference evidence="2 3" key="1">
    <citation type="submission" date="2020-07" db="EMBL/GenBank/DDBJ databases">
        <title>MOT database genomes.</title>
        <authorList>
            <person name="Joseph S."/>
            <person name="Aduse-Opoku J."/>
            <person name="Hashim A."/>
            <person name="Wade W."/>
            <person name="Curtis M."/>
        </authorList>
    </citation>
    <scope>NUCLEOTIDE SEQUENCE [LARGE SCALE GENOMIC DNA]</scope>
    <source>
        <strain evidence="2 3">DSM 100099</strain>
    </source>
</reference>
<keyword evidence="1" id="KW-0812">Transmembrane</keyword>
<name>A0A853EWD1_9MICO</name>
<evidence type="ECO:0000256" key="1">
    <source>
        <dbReference type="SAM" id="Phobius"/>
    </source>
</evidence>
<dbReference type="Proteomes" id="UP000561011">
    <property type="component" value="Unassembled WGS sequence"/>
</dbReference>
<evidence type="ECO:0000313" key="3">
    <source>
        <dbReference type="Proteomes" id="UP000561011"/>
    </source>
</evidence>
<protein>
    <submittedName>
        <fullName evidence="2">Uncharacterized protein</fullName>
    </submittedName>
</protein>
<accession>A0A853EWD1</accession>
<keyword evidence="3" id="KW-1185">Reference proteome</keyword>
<evidence type="ECO:0000313" key="2">
    <source>
        <dbReference type="EMBL" id="NYS94730.1"/>
    </source>
</evidence>
<gene>
    <name evidence="2" type="ORF">HZZ10_14520</name>
</gene>
<keyword evidence="1" id="KW-0472">Membrane</keyword>
<dbReference type="RefSeq" id="WP_156382848.1">
    <property type="nucleotide sequence ID" value="NZ_JACBYE010000042.1"/>
</dbReference>
<keyword evidence="1" id="KW-1133">Transmembrane helix</keyword>